<evidence type="ECO:0000313" key="1">
    <source>
        <dbReference type="EMBL" id="SFM35471.1"/>
    </source>
</evidence>
<name>A0A1I4Q5W5_9BACI</name>
<dbReference type="STRING" id="266892.SAMN04488054_13719"/>
<proteinExistence type="predicted"/>
<evidence type="ECO:0000313" key="2">
    <source>
        <dbReference type="Proteomes" id="UP000199668"/>
    </source>
</evidence>
<gene>
    <name evidence="1" type="ORF">SAMN04488054_13719</name>
</gene>
<organism evidence="1 2">
    <name type="scientific">Salibacterium qingdaonense</name>
    <dbReference type="NCBI Taxonomy" id="266892"/>
    <lineage>
        <taxon>Bacteria</taxon>
        <taxon>Bacillati</taxon>
        <taxon>Bacillota</taxon>
        <taxon>Bacilli</taxon>
        <taxon>Bacillales</taxon>
        <taxon>Bacillaceae</taxon>
    </lineage>
</organism>
<dbReference type="Proteomes" id="UP000199668">
    <property type="component" value="Unassembled WGS sequence"/>
</dbReference>
<protein>
    <submittedName>
        <fullName evidence="1">Uncharacterized protein</fullName>
    </submittedName>
</protein>
<dbReference type="AlphaFoldDB" id="A0A1I4Q5W5"/>
<keyword evidence="2" id="KW-1185">Reference proteome</keyword>
<accession>A0A1I4Q5W5</accession>
<reference evidence="1 2" key="1">
    <citation type="submission" date="2016-10" db="EMBL/GenBank/DDBJ databases">
        <authorList>
            <person name="de Groot N.N."/>
        </authorList>
    </citation>
    <scope>NUCLEOTIDE SEQUENCE [LARGE SCALE GENOMIC DNA]</scope>
    <source>
        <strain evidence="1 2">CGMCC 1.6134</strain>
    </source>
</reference>
<sequence length="123" mass="14107">MGVNTNVGKLIDTHIKQLEERRDFIYTIEAPEGHRAEGNKINALDELEYLREIEEIYSSVEENGGVKEGEVYNLYAGYLEKVKSYIPIIGAEVERVEAENNADLENIEILLKKLKQKREKLPS</sequence>
<dbReference type="EMBL" id="FOTY01000037">
    <property type="protein sequence ID" value="SFM35471.1"/>
    <property type="molecule type" value="Genomic_DNA"/>
</dbReference>
<dbReference type="RefSeq" id="WP_090928421.1">
    <property type="nucleotide sequence ID" value="NZ_FOTY01000037.1"/>
</dbReference>